<proteinExistence type="predicted"/>
<keyword evidence="2" id="KW-1185">Reference proteome</keyword>
<sequence>MSAALEKFLQNFTSIRGEVVGAVGLGGSGGTALIAPAFRGFPIGIPKVIVSTVASGNAAPYIESSDLTLFPSVVDIAGLNSVSRCILSNAAAAVAGVAASRVMKLAFSDNEVHRRPTVGMTMFGVTTPCVNQVREKLEKNGYETLVFHATGGVMARRSDRFKTILEQKIPLVLSVGALDMVNFGSIDSVPSSFSGRKLHIHNKQLH</sequence>
<organism evidence="1 2">
    <name type="scientific">Diphasiastrum complanatum</name>
    <name type="common">Issler's clubmoss</name>
    <name type="synonym">Lycopodium complanatum</name>
    <dbReference type="NCBI Taxonomy" id="34168"/>
    <lineage>
        <taxon>Eukaryota</taxon>
        <taxon>Viridiplantae</taxon>
        <taxon>Streptophyta</taxon>
        <taxon>Embryophyta</taxon>
        <taxon>Tracheophyta</taxon>
        <taxon>Lycopodiopsida</taxon>
        <taxon>Lycopodiales</taxon>
        <taxon>Lycopodiaceae</taxon>
        <taxon>Lycopodioideae</taxon>
        <taxon>Diphasiastrum</taxon>
    </lineage>
</organism>
<evidence type="ECO:0000313" key="1">
    <source>
        <dbReference type="EMBL" id="KAJ7542790.1"/>
    </source>
</evidence>
<comment type="caution">
    <text evidence="1">The sequence shown here is derived from an EMBL/GenBank/DDBJ whole genome shotgun (WGS) entry which is preliminary data.</text>
</comment>
<accession>A0ACC2CLA9</accession>
<evidence type="ECO:0000313" key="2">
    <source>
        <dbReference type="Proteomes" id="UP001162992"/>
    </source>
</evidence>
<protein>
    <submittedName>
        <fullName evidence="1">Uncharacterized protein</fullName>
    </submittedName>
</protein>
<dbReference type="EMBL" id="CM055100">
    <property type="protein sequence ID" value="KAJ7542790.1"/>
    <property type="molecule type" value="Genomic_DNA"/>
</dbReference>
<dbReference type="Proteomes" id="UP001162992">
    <property type="component" value="Chromosome 9"/>
</dbReference>
<name>A0ACC2CLA9_DIPCM</name>
<gene>
    <name evidence="1" type="ORF">O6H91_09G012400</name>
</gene>
<reference evidence="2" key="1">
    <citation type="journal article" date="2024" name="Proc. Natl. Acad. Sci. U.S.A.">
        <title>Extraordinary preservation of gene collinearity over three hundred million years revealed in homosporous lycophytes.</title>
        <authorList>
            <person name="Li C."/>
            <person name="Wickell D."/>
            <person name="Kuo L.Y."/>
            <person name="Chen X."/>
            <person name="Nie B."/>
            <person name="Liao X."/>
            <person name="Peng D."/>
            <person name="Ji J."/>
            <person name="Jenkins J."/>
            <person name="Williams M."/>
            <person name="Shu S."/>
            <person name="Plott C."/>
            <person name="Barry K."/>
            <person name="Rajasekar S."/>
            <person name="Grimwood J."/>
            <person name="Han X."/>
            <person name="Sun S."/>
            <person name="Hou Z."/>
            <person name="He W."/>
            <person name="Dai G."/>
            <person name="Sun C."/>
            <person name="Schmutz J."/>
            <person name="Leebens-Mack J.H."/>
            <person name="Li F.W."/>
            <person name="Wang L."/>
        </authorList>
    </citation>
    <scope>NUCLEOTIDE SEQUENCE [LARGE SCALE GENOMIC DNA]</scope>
    <source>
        <strain evidence="2">cv. PW_Plant_1</strain>
    </source>
</reference>